<feature type="region of interest" description="Disordered" evidence="1">
    <location>
        <begin position="1"/>
        <end position="20"/>
    </location>
</feature>
<feature type="compositionally biased region" description="Basic and acidic residues" evidence="1">
    <location>
        <begin position="180"/>
        <end position="200"/>
    </location>
</feature>
<feature type="compositionally biased region" description="Polar residues" evidence="1">
    <location>
        <begin position="86"/>
        <end position="102"/>
    </location>
</feature>
<protein>
    <submittedName>
        <fullName evidence="2">Uncharacterized protein</fullName>
    </submittedName>
</protein>
<sequence length="257" mass="29527">MNSPSPHGRHGPHPPEFHANGSTIPWAEVFAQHETLLSPHLDLLRTVKGHVVPDGEAFRTVSTMVNKTVQAMNQFKLVRKHILNKNSLESPGNAPRMNTQPPHTAPNAEPETKSRRKRSRTERDKDRASTSMDQMMRNDDPIEDAPTSKRKRDARSRPIEDPRSPETESPAQETEDISEEVQRRLRIKEERRRHKELDKPTKRKRESLMSNESASPNTARPKRKRVRSGEGVKDQQIGLEGDSDDSRKQRKKDRRTE</sequence>
<reference evidence="2" key="2">
    <citation type="journal article" date="2023" name="IMA Fungus">
        <title>Comparative genomic study of the Penicillium genus elucidates a diverse pangenome and 15 lateral gene transfer events.</title>
        <authorList>
            <person name="Petersen C."/>
            <person name="Sorensen T."/>
            <person name="Nielsen M.R."/>
            <person name="Sondergaard T.E."/>
            <person name="Sorensen J.L."/>
            <person name="Fitzpatrick D.A."/>
            <person name="Frisvad J.C."/>
            <person name="Nielsen K.L."/>
        </authorList>
    </citation>
    <scope>NUCLEOTIDE SEQUENCE</scope>
    <source>
        <strain evidence="2">IBT 21917</strain>
    </source>
</reference>
<feature type="compositionally biased region" description="Basic residues" evidence="1">
    <location>
        <begin position="248"/>
        <end position="257"/>
    </location>
</feature>
<evidence type="ECO:0000256" key="1">
    <source>
        <dbReference type="SAM" id="MobiDB-lite"/>
    </source>
</evidence>
<dbReference type="OrthoDB" id="4509809at2759"/>
<evidence type="ECO:0000313" key="3">
    <source>
        <dbReference type="Proteomes" id="UP001146351"/>
    </source>
</evidence>
<dbReference type="AlphaFoldDB" id="A0A9W9I3B5"/>
<accession>A0A9W9I3B5</accession>
<name>A0A9W9I3B5_9EURO</name>
<dbReference type="Proteomes" id="UP001146351">
    <property type="component" value="Unassembled WGS sequence"/>
</dbReference>
<feature type="region of interest" description="Disordered" evidence="1">
    <location>
        <begin position="86"/>
        <end position="257"/>
    </location>
</feature>
<organism evidence="2 3">
    <name type="scientific">Penicillium capsulatum</name>
    <dbReference type="NCBI Taxonomy" id="69766"/>
    <lineage>
        <taxon>Eukaryota</taxon>
        <taxon>Fungi</taxon>
        <taxon>Dikarya</taxon>
        <taxon>Ascomycota</taxon>
        <taxon>Pezizomycotina</taxon>
        <taxon>Eurotiomycetes</taxon>
        <taxon>Eurotiomycetidae</taxon>
        <taxon>Eurotiales</taxon>
        <taxon>Aspergillaceae</taxon>
        <taxon>Penicillium</taxon>
    </lineage>
</organism>
<dbReference type="EMBL" id="JAPQKO010000004">
    <property type="protein sequence ID" value="KAJ5166023.1"/>
    <property type="molecule type" value="Genomic_DNA"/>
</dbReference>
<keyword evidence="3" id="KW-1185">Reference proteome</keyword>
<feature type="compositionally biased region" description="Polar residues" evidence="1">
    <location>
        <begin position="208"/>
        <end position="218"/>
    </location>
</feature>
<gene>
    <name evidence="2" type="ORF">N7492_006319</name>
</gene>
<feature type="compositionally biased region" description="Basic and acidic residues" evidence="1">
    <location>
        <begin position="155"/>
        <end position="166"/>
    </location>
</feature>
<comment type="caution">
    <text evidence="2">The sequence shown here is derived from an EMBL/GenBank/DDBJ whole genome shotgun (WGS) entry which is preliminary data.</text>
</comment>
<reference evidence="2" key="1">
    <citation type="submission" date="2022-11" db="EMBL/GenBank/DDBJ databases">
        <authorList>
            <person name="Petersen C."/>
        </authorList>
    </citation>
    <scope>NUCLEOTIDE SEQUENCE</scope>
    <source>
        <strain evidence="2">IBT 21917</strain>
    </source>
</reference>
<evidence type="ECO:0000313" key="2">
    <source>
        <dbReference type="EMBL" id="KAJ5166023.1"/>
    </source>
</evidence>
<proteinExistence type="predicted"/>